<evidence type="ECO:0000313" key="2">
    <source>
        <dbReference type="EMBL" id="WBP89592.1"/>
    </source>
</evidence>
<accession>A0ABY7QA93</accession>
<evidence type="ECO:0000313" key="3">
    <source>
        <dbReference type="Proteomes" id="UP001212821"/>
    </source>
</evidence>
<sequence>MTTPNETLRAVRLGLRLSQDEFAKRLREVGVNQGEPNDASKRLVQRWESGEVRSPRPVYVRALEAVTKLSVDRLGFDSPQLPPRVSVDGTGGHDMTSDEPGVPVQAAPAPTGEDYSGVWISHYEFFSSSRENTFTGLHHVVLSQSGNRISGRSLPGASSNPDSPLSFDLTVDRNVVTGSWVEQTAQDGYYQGARYHGAIQLLVDPTGRRMAGKWVGFGKEFDVNTGPWELRLLDKSTAEDVLSRYSVPPEA</sequence>
<dbReference type="EMBL" id="CP115450">
    <property type="protein sequence ID" value="WBP89592.1"/>
    <property type="molecule type" value="Genomic_DNA"/>
</dbReference>
<dbReference type="CDD" id="cd00093">
    <property type="entry name" value="HTH_XRE"/>
    <property type="match status" value="1"/>
</dbReference>
<dbReference type="InterPro" id="IPR001387">
    <property type="entry name" value="Cro/C1-type_HTH"/>
</dbReference>
<organism evidence="2 3">
    <name type="scientific">Kitasatospora cathayae</name>
    <dbReference type="NCBI Taxonomy" id="3004092"/>
    <lineage>
        <taxon>Bacteria</taxon>
        <taxon>Bacillati</taxon>
        <taxon>Actinomycetota</taxon>
        <taxon>Actinomycetes</taxon>
        <taxon>Kitasatosporales</taxon>
        <taxon>Streptomycetaceae</taxon>
        <taxon>Kitasatospora</taxon>
    </lineage>
</organism>
<dbReference type="SUPFAM" id="SSF47413">
    <property type="entry name" value="lambda repressor-like DNA-binding domains"/>
    <property type="match status" value="1"/>
</dbReference>
<dbReference type="InterPro" id="IPR010982">
    <property type="entry name" value="Lambda_DNA-bd_dom_sf"/>
</dbReference>
<dbReference type="PROSITE" id="PS50943">
    <property type="entry name" value="HTH_CROC1"/>
    <property type="match status" value="1"/>
</dbReference>
<dbReference type="Gene3D" id="1.10.260.40">
    <property type="entry name" value="lambda repressor-like DNA-binding domains"/>
    <property type="match status" value="1"/>
</dbReference>
<proteinExistence type="predicted"/>
<feature type="domain" description="HTH cro/C1-type" evidence="1">
    <location>
        <begin position="8"/>
        <end position="74"/>
    </location>
</feature>
<protein>
    <submittedName>
        <fullName evidence="2">Helix-turn-helix transcriptional regulator</fullName>
    </submittedName>
</protein>
<dbReference type="Proteomes" id="UP001212821">
    <property type="component" value="Chromosome"/>
</dbReference>
<evidence type="ECO:0000259" key="1">
    <source>
        <dbReference type="PROSITE" id="PS50943"/>
    </source>
</evidence>
<gene>
    <name evidence="2" type="ORF">O1G21_29615</name>
</gene>
<keyword evidence="3" id="KW-1185">Reference proteome</keyword>
<reference evidence="3" key="1">
    <citation type="submission" date="2022-12" db="EMBL/GenBank/DDBJ databases">
        <authorList>
            <person name="Mo P."/>
        </authorList>
    </citation>
    <scope>NUCLEOTIDE SEQUENCE [LARGE SCALE GENOMIC DNA]</scope>
    <source>
        <strain evidence="3">HUAS 3-15</strain>
    </source>
</reference>
<name>A0ABY7QA93_9ACTN</name>